<evidence type="ECO:0000256" key="2">
    <source>
        <dbReference type="ARBA" id="ARBA00022692"/>
    </source>
</evidence>
<evidence type="ECO:0000256" key="1">
    <source>
        <dbReference type="ARBA" id="ARBA00004141"/>
    </source>
</evidence>
<proteinExistence type="predicted"/>
<evidence type="ECO:0000313" key="7">
    <source>
        <dbReference type="Proteomes" id="UP000292935"/>
    </source>
</evidence>
<dbReference type="InterPro" id="IPR032808">
    <property type="entry name" value="DoxX"/>
</dbReference>
<dbReference type="EMBL" id="SDPO01000002">
    <property type="protein sequence ID" value="RXZ49186.1"/>
    <property type="molecule type" value="Genomic_DNA"/>
</dbReference>
<reference evidence="6 7" key="1">
    <citation type="submission" date="2019-01" db="EMBL/GenBank/DDBJ databases">
        <authorList>
            <person name="Li J."/>
        </authorList>
    </citation>
    <scope>NUCLEOTIDE SEQUENCE [LARGE SCALE GENOMIC DNA]</scope>
    <source>
        <strain evidence="6 7">CCUG 35506</strain>
    </source>
</reference>
<name>A0A4Q2JQI5_9MICO</name>
<gene>
    <name evidence="6" type="ORF">ESP57_09625</name>
</gene>
<evidence type="ECO:0000256" key="5">
    <source>
        <dbReference type="SAM" id="Phobius"/>
    </source>
</evidence>
<keyword evidence="4 5" id="KW-0472">Membrane</keyword>
<evidence type="ECO:0000256" key="3">
    <source>
        <dbReference type="ARBA" id="ARBA00022989"/>
    </source>
</evidence>
<dbReference type="Proteomes" id="UP000292935">
    <property type="component" value="Unassembled WGS sequence"/>
</dbReference>
<dbReference type="OrthoDB" id="3482063at2"/>
<evidence type="ECO:0000256" key="4">
    <source>
        <dbReference type="ARBA" id="ARBA00023136"/>
    </source>
</evidence>
<organism evidence="6 7">
    <name type="scientific">Agromyces fucosus</name>
    <dbReference type="NCBI Taxonomy" id="41985"/>
    <lineage>
        <taxon>Bacteria</taxon>
        <taxon>Bacillati</taxon>
        <taxon>Actinomycetota</taxon>
        <taxon>Actinomycetes</taxon>
        <taxon>Micrococcales</taxon>
        <taxon>Microbacteriaceae</taxon>
        <taxon>Agromyces</taxon>
    </lineage>
</organism>
<feature type="transmembrane region" description="Helical" evidence="5">
    <location>
        <begin position="97"/>
        <end position="118"/>
    </location>
</feature>
<keyword evidence="2 5" id="KW-0812">Transmembrane</keyword>
<dbReference type="GO" id="GO:0016020">
    <property type="term" value="C:membrane"/>
    <property type="evidence" value="ECO:0007669"/>
    <property type="project" value="UniProtKB-SubCell"/>
</dbReference>
<keyword evidence="7" id="KW-1185">Reference proteome</keyword>
<feature type="transmembrane region" description="Helical" evidence="5">
    <location>
        <begin position="68"/>
        <end position="90"/>
    </location>
</feature>
<keyword evidence="3 5" id="KW-1133">Transmembrane helix</keyword>
<dbReference type="AlphaFoldDB" id="A0A4Q2JQI5"/>
<evidence type="ECO:0000313" key="6">
    <source>
        <dbReference type="EMBL" id="RXZ49186.1"/>
    </source>
</evidence>
<protein>
    <submittedName>
        <fullName evidence="6">DoxX family protein</fullName>
    </submittedName>
</protein>
<comment type="subcellular location">
    <subcellularLocation>
        <location evidence="1">Membrane</location>
        <topology evidence="1">Multi-pass membrane protein</topology>
    </subcellularLocation>
</comment>
<sequence>MLIALWIVTGLLALLFGMAGTMKATKSREAVLANMPWVEDVSAGQLKTIGLVEVLGAIGLVLPAATGILPWLTPVAAFALAITMVFAVALHVKRKEAFVPSLVLGIVAVVVGVGWVALG</sequence>
<comment type="caution">
    <text evidence="6">The sequence shown here is derived from an EMBL/GenBank/DDBJ whole genome shotgun (WGS) entry which is preliminary data.</text>
</comment>
<dbReference type="RefSeq" id="WP_056006501.1">
    <property type="nucleotide sequence ID" value="NZ_SDPO01000002.1"/>
</dbReference>
<accession>A0A4Q2JQI5</accession>
<dbReference type="Pfam" id="PF13564">
    <property type="entry name" value="DoxX_2"/>
    <property type="match status" value="1"/>
</dbReference>